<reference evidence="3 4" key="1">
    <citation type="journal article" date="2018" name="PLoS Genet.">
        <title>Population sequencing reveals clonal diversity and ancestral inbreeding in the grapevine cultivar Chardonnay.</title>
        <authorList>
            <person name="Roach M.J."/>
            <person name="Johnson D.L."/>
            <person name="Bohlmann J."/>
            <person name="van Vuuren H.J."/>
            <person name="Jones S.J."/>
            <person name="Pretorius I.S."/>
            <person name="Schmidt S.A."/>
            <person name="Borneman A.R."/>
        </authorList>
    </citation>
    <scope>NUCLEOTIDE SEQUENCE [LARGE SCALE GENOMIC DNA]</scope>
    <source>
        <strain evidence="4">cv. Chardonnay</strain>
        <tissue evidence="3">Leaf</tissue>
    </source>
</reference>
<dbReference type="Pfam" id="PF22936">
    <property type="entry name" value="Pol_BBD"/>
    <property type="match status" value="1"/>
</dbReference>
<evidence type="ECO:0000256" key="1">
    <source>
        <dbReference type="SAM" id="MobiDB-lite"/>
    </source>
</evidence>
<feature type="domain" description="Retrovirus-related Pol polyprotein from transposon TNT 1-94-like beta-barrel" evidence="2">
    <location>
        <begin position="11"/>
        <end position="69"/>
    </location>
</feature>
<sequence length="366" mass="41379">MPPHRVYDDSWIIDSSATDHMTSKSQLFHTYTPSLSNKKIAVANGSLATVAGFGDIYITPTLILKNVLHEQGSGRRIGLAKERSGFYHLESSQKTKPKSSESITPKSPNFAIESVSSLVLASVTRNFPQFPKVYLREKAIPDQKHVQESNLDLGNEITVRSNPPLHTQPGETSIDSTDNLDLNLHIAVRKGTRECTNRPLYPLSHYVSLKHLSLAHKNFINPAVTGCHYNWQLLQYDVKNAFLHGDLDEEIYMNIPPRFEGNIVSTPMDPNHKLGEVKKEPVVDKRMYQRLVVKLIYLAHNRPDIAYSVSVINQFMYDPREPHLQAAYRMLHYLKGNPEKGILFKKNNTLTLEAYTDADYAGSLVD</sequence>
<proteinExistence type="predicted"/>
<dbReference type="EMBL" id="QGNW01000485">
    <property type="protein sequence ID" value="RVW69716.1"/>
    <property type="molecule type" value="Genomic_DNA"/>
</dbReference>
<comment type="caution">
    <text evidence="3">The sequence shown here is derived from an EMBL/GenBank/DDBJ whole genome shotgun (WGS) entry which is preliminary data.</text>
</comment>
<dbReference type="AlphaFoldDB" id="A0A438GBZ5"/>
<organism evidence="3 4">
    <name type="scientific">Vitis vinifera</name>
    <name type="common">Grape</name>
    <dbReference type="NCBI Taxonomy" id="29760"/>
    <lineage>
        <taxon>Eukaryota</taxon>
        <taxon>Viridiplantae</taxon>
        <taxon>Streptophyta</taxon>
        <taxon>Embryophyta</taxon>
        <taxon>Tracheophyta</taxon>
        <taxon>Spermatophyta</taxon>
        <taxon>Magnoliopsida</taxon>
        <taxon>eudicotyledons</taxon>
        <taxon>Gunneridae</taxon>
        <taxon>Pentapetalae</taxon>
        <taxon>rosids</taxon>
        <taxon>Vitales</taxon>
        <taxon>Vitaceae</taxon>
        <taxon>Viteae</taxon>
        <taxon>Vitis</taxon>
    </lineage>
</organism>
<dbReference type="Proteomes" id="UP000288805">
    <property type="component" value="Unassembled WGS sequence"/>
</dbReference>
<protein>
    <submittedName>
        <fullName evidence="3">Retrovirus-related Pol polyprotein from transposon RE1</fullName>
    </submittedName>
</protein>
<feature type="region of interest" description="Disordered" evidence="1">
    <location>
        <begin position="156"/>
        <end position="176"/>
    </location>
</feature>
<dbReference type="PANTHER" id="PTHR11439">
    <property type="entry name" value="GAG-POL-RELATED RETROTRANSPOSON"/>
    <property type="match status" value="1"/>
</dbReference>
<name>A0A438GBZ5_VITVI</name>
<evidence type="ECO:0000259" key="2">
    <source>
        <dbReference type="Pfam" id="PF22936"/>
    </source>
</evidence>
<evidence type="ECO:0000313" key="3">
    <source>
        <dbReference type="EMBL" id="RVW69716.1"/>
    </source>
</evidence>
<gene>
    <name evidence="3" type="primary">RE1_2054</name>
    <name evidence="3" type="ORF">CK203_060614</name>
</gene>
<evidence type="ECO:0000313" key="4">
    <source>
        <dbReference type="Proteomes" id="UP000288805"/>
    </source>
</evidence>
<dbReference type="InterPro" id="IPR054722">
    <property type="entry name" value="PolX-like_BBD"/>
</dbReference>
<accession>A0A438GBZ5</accession>
<dbReference type="PANTHER" id="PTHR11439:SF470">
    <property type="entry name" value="CYSTEINE-RICH RLK (RECEPTOR-LIKE PROTEIN KINASE) 8"/>
    <property type="match status" value="1"/>
</dbReference>